<name>A0ABW3PM13_9LACO</name>
<dbReference type="Proteomes" id="UP001597156">
    <property type="component" value="Unassembled WGS sequence"/>
</dbReference>
<keyword evidence="1" id="KW-0812">Transmembrane</keyword>
<keyword evidence="3" id="KW-1185">Reference proteome</keyword>
<feature type="transmembrane region" description="Helical" evidence="1">
    <location>
        <begin position="59"/>
        <end position="77"/>
    </location>
</feature>
<dbReference type="RefSeq" id="WP_225419074.1">
    <property type="nucleotide sequence ID" value="NZ_JBHTLH010000019.1"/>
</dbReference>
<protein>
    <recommendedName>
        <fullName evidence="4">ABC-2 type transport system permease protein</fullName>
    </recommendedName>
</protein>
<dbReference type="EMBL" id="JBHTLH010000019">
    <property type="protein sequence ID" value="MFD1125285.1"/>
    <property type="molecule type" value="Genomic_DNA"/>
</dbReference>
<evidence type="ECO:0008006" key="4">
    <source>
        <dbReference type="Google" id="ProtNLM"/>
    </source>
</evidence>
<feature type="transmembrane region" description="Helical" evidence="1">
    <location>
        <begin position="131"/>
        <end position="158"/>
    </location>
</feature>
<reference evidence="3" key="1">
    <citation type="journal article" date="2019" name="Int. J. Syst. Evol. Microbiol.">
        <title>The Global Catalogue of Microorganisms (GCM) 10K type strain sequencing project: providing services to taxonomists for standard genome sequencing and annotation.</title>
        <authorList>
            <consortium name="The Broad Institute Genomics Platform"/>
            <consortium name="The Broad Institute Genome Sequencing Center for Infectious Disease"/>
            <person name="Wu L."/>
            <person name="Ma J."/>
        </authorList>
    </citation>
    <scope>NUCLEOTIDE SEQUENCE [LARGE SCALE GENOMIC DNA]</scope>
    <source>
        <strain evidence="3">CCUG 71848</strain>
    </source>
</reference>
<evidence type="ECO:0000313" key="3">
    <source>
        <dbReference type="Proteomes" id="UP001597156"/>
    </source>
</evidence>
<accession>A0ABW3PM13</accession>
<organism evidence="2 3">
    <name type="scientific">Lentilactobacillus raoultii</name>
    <dbReference type="NCBI Taxonomy" id="1987503"/>
    <lineage>
        <taxon>Bacteria</taxon>
        <taxon>Bacillati</taxon>
        <taxon>Bacillota</taxon>
        <taxon>Bacilli</taxon>
        <taxon>Lactobacillales</taxon>
        <taxon>Lactobacillaceae</taxon>
        <taxon>Lentilactobacillus</taxon>
    </lineage>
</organism>
<gene>
    <name evidence="2" type="ORF">ACFQ22_07945</name>
</gene>
<proteinExistence type="predicted"/>
<feature type="transmembrane region" description="Helical" evidence="1">
    <location>
        <begin position="217"/>
        <end position="239"/>
    </location>
</feature>
<feature type="transmembrane region" description="Helical" evidence="1">
    <location>
        <begin position="170"/>
        <end position="197"/>
    </location>
</feature>
<evidence type="ECO:0000313" key="2">
    <source>
        <dbReference type="EMBL" id="MFD1125285.1"/>
    </source>
</evidence>
<keyword evidence="1" id="KW-0472">Membrane</keyword>
<feature type="transmembrane region" description="Helical" evidence="1">
    <location>
        <begin position="21"/>
        <end position="39"/>
    </location>
</feature>
<comment type="caution">
    <text evidence="2">The sequence shown here is derived from an EMBL/GenBank/DDBJ whole genome shotgun (WGS) entry which is preliminary data.</text>
</comment>
<evidence type="ECO:0000256" key="1">
    <source>
        <dbReference type="SAM" id="Phobius"/>
    </source>
</evidence>
<feature type="transmembrane region" description="Helical" evidence="1">
    <location>
        <begin position="97"/>
        <end position="125"/>
    </location>
</feature>
<keyword evidence="1" id="KW-1133">Transmembrane helix</keyword>
<sequence length="249" mass="28294">MRKLFSLIEFESRLALEDKLVFLYTLIFPAAYFLVVSWNNFAAGDRLSDSDIASNLFGFWGYIMMFGVINQMTMVIFQMRENNFLKMYTFIAGDKRLIYYANLIPQTIILQVEIALFNLLAVVIYRPNSQLLQLMGACWLMNFLIIPIVAFFTSVILIMPLKLKTISLFLTGYVLAALLLASFSFHSSVLTAILTLINPVDFQQNAYLLLVNHAHFLGNILMLTVIGLIYVILGNVIIAKMSLASRTSR</sequence>